<dbReference type="InterPro" id="IPR008983">
    <property type="entry name" value="Tumour_necrosis_fac-like_dom"/>
</dbReference>
<evidence type="ECO:0000256" key="3">
    <source>
        <dbReference type="ARBA" id="ARBA00022729"/>
    </source>
</evidence>
<evidence type="ECO:0000313" key="7">
    <source>
        <dbReference type="Proteomes" id="UP000005408"/>
    </source>
</evidence>
<dbReference type="PROSITE" id="PS50871">
    <property type="entry name" value="C1Q"/>
    <property type="match status" value="1"/>
</dbReference>
<proteinExistence type="predicted"/>
<feature type="chain" id="PRO_5036453846" description="C1q domain-containing protein" evidence="4">
    <location>
        <begin position="20"/>
        <end position="186"/>
    </location>
</feature>
<dbReference type="GO" id="GO:0005576">
    <property type="term" value="C:extracellular region"/>
    <property type="evidence" value="ECO:0007669"/>
    <property type="project" value="UniProtKB-SubCell"/>
</dbReference>
<accession>A0A8W8LVR9</accession>
<evidence type="ECO:0000256" key="2">
    <source>
        <dbReference type="ARBA" id="ARBA00022525"/>
    </source>
</evidence>
<dbReference type="PRINTS" id="PR00007">
    <property type="entry name" value="COMPLEMNTC1Q"/>
</dbReference>
<dbReference type="InterPro" id="IPR001073">
    <property type="entry name" value="C1q_dom"/>
</dbReference>
<keyword evidence="7" id="KW-1185">Reference proteome</keyword>
<reference evidence="6" key="1">
    <citation type="submission" date="2022-08" db="UniProtKB">
        <authorList>
            <consortium name="EnsemblMetazoa"/>
        </authorList>
    </citation>
    <scope>IDENTIFICATION</scope>
    <source>
        <strain evidence="6">05x7-T-G4-1.051#20</strain>
    </source>
</reference>
<dbReference type="SMART" id="SM00110">
    <property type="entry name" value="C1Q"/>
    <property type="match status" value="1"/>
</dbReference>
<keyword evidence="3 4" id="KW-0732">Signal</keyword>
<comment type="subcellular location">
    <subcellularLocation>
        <location evidence="1">Secreted</location>
    </subcellularLocation>
</comment>
<evidence type="ECO:0000259" key="5">
    <source>
        <dbReference type="PROSITE" id="PS50871"/>
    </source>
</evidence>
<dbReference type="InterPro" id="IPR050822">
    <property type="entry name" value="Cerebellin_Synaptic_Org"/>
</dbReference>
<dbReference type="EnsemblMetazoa" id="G29953.1">
    <property type="protein sequence ID" value="G29953.1:cds"/>
    <property type="gene ID" value="G29953"/>
</dbReference>
<sequence length="186" mass="21065">MGLRTCVVVGLTLLCMTLAENNDNSAFVKRLRSYKNTCREIGWEPTCERRIWNSNNTTVAFHVYLKKSISSLQKNQIIKYDHVVTNIGEGYDTSTGKFTAPVDGVYSFTWTYLTKKGARAYIGGFLDGKHIVWTVMEDQTATWASTTGHLVVRMKKGSQFWTASFTQTATYIHAHYTFLSGYKVSD</sequence>
<evidence type="ECO:0000313" key="6">
    <source>
        <dbReference type="EnsemblMetazoa" id="G29953.1:cds"/>
    </source>
</evidence>
<feature type="domain" description="C1q" evidence="5">
    <location>
        <begin position="54"/>
        <end position="186"/>
    </location>
</feature>
<dbReference type="PANTHER" id="PTHR22923:SF116">
    <property type="entry name" value="C1Q DOMAIN-CONTAINING PROTEIN"/>
    <property type="match status" value="1"/>
</dbReference>
<feature type="signal peptide" evidence="4">
    <location>
        <begin position="1"/>
        <end position="19"/>
    </location>
</feature>
<dbReference type="AlphaFoldDB" id="A0A8W8LVR9"/>
<dbReference type="SUPFAM" id="SSF49842">
    <property type="entry name" value="TNF-like"/>
    <property type="match status" value="1"/>
</dbReference>
<protein>
    <recommendedName>
        <fullName evidence="5">C1q domain-containing protein</fullName>
    </recommendedName>
</protein>
<dbReference type="PANTHER" id="PTHR22923">
    <property type="entry name" value="CEREBELLIN-RELATED"/>
    <property type="match status" value="1"/>
</dbReference>
<dbReference type="Proteomes" id="UP000005408">
    <property type="component" value="Unassembled WGS sequence"/>
</dbReference>
<dbReference type="OrthoDB" id="6159998at2759"/>
<keyword evidence="2" id="KW-0964">Secreted</keyword>
<dbReference type="Pfam" id="PF00386">
    <property type="entry name" value="C1q"/>
    <property type="match status" value="1"/>
</dbReference>
<name>A0A8W8LVR9_MAGGI</name>
<organism evidence="6 7">
    <name type="scientific">Magallana gigas</name>
    <name type="common">Pacific oyster</name>
    <name type="synonym">Crassostrea gigas</name>
    <dbReference type="NCBI Taxonomy" id="29159"/>
    <lineage>
        <taxon>Eukaryota</taxon>
        <taxon>Metazoa</taxon>
        <taxon>Spiralia</taxon>
        <taxon>Lophotrochozoa</taxon>
        <taxon>Mollusca</taxon>
        <taxon>Bivalvia</taxon>
        <taxon>Autobranchia</taxon>
        <taxon>Pteriomorphia</taxon>
        <taxon>Ostreida</taxon>
        <taxon>Ostreoidea</taxon>
        <taxon>Ostreidae</taxon>
        <taxon>Magallana</taxon>
    </lineage>
</organism>
<evidence type="ECO:0000256" key="4">
    <source>
        <dbReference type="SAM" id="SignalP"/>
    </source>
</evidence>
<dbReference type="Gene3D" id="2.60.120.40">
    <property type="match status" value="1"/>
</dbReference>
<evidence type="ECO:0000256" key="1">
    <source>
        <dbReference type="ARBA" id="ARBA00004613"/>
    </source>
</evidence>